<feature type="region of interest" description="Disordered" evidence="2">
    <location>
        <begin position="545"/>
        <end position="564"/>
    </location>
</feature>
<reference evidence="3 4" key="1">
    <citation type="submission" date="2019-03" db="EMBL/GenBank/DDBJ databases">
        <title>Single cell metagenomics reveals metabolic interactions within the superorganism composed of flagellate Streblomastix strix and complex community of Bacteroidetes bacteria on its surface.</title>
        <authorList>
            <person name="Treitli S.C."/>
            <person name="Kolisko M."/>
            <person name="Husnik F."/>
            <person name="Keeling P."/>
            <person name="Hampl V."/>
        </authorList>
    </citation>
    <scope>NUCLEOTIDE SEQUENCE [LARGE SCALE GENOMIC DNA]</scope>
    <source>
        <strain evidence="3">ST1C</strain>
    </source>
</reference>
<organism evidence="3 4">
    <name type="scientific">Streblomastix strix</name>
    <dbReference type="NCBI Taxonomy" id="222440"/>
    <lineage>
        <taxon>Eukaryota</taxon>
        <taxon>Metamonada</taxon>
        <taxon>Preaxostyla</taxon>
        <taxon>Oxymonadida</taxon>
        <taxon>Streblomastigidae</taxon>
        <taxon>Streblomastix</taxon>
    </lineage>
</organism>
<proteinExistence type="predicted"/>
<feature type="compositionally biased region" description="Low complexity" evidence="2">
    <location>
        <begin position="448"/>
        <end position="494"/>
    </location>
</feature>
<comment type="caution">
    <text evidence="3">The sequence shown here is derived from an EMBL/GenBank/DDBJ whole genome shotgun (WGS) entry which is preliminary data.</text>
</comment>
<accession>A0A5J4WI10</accession>
<feature type="compositionally biased region" description="Acidic residues" evidence="2">
    <location>
        <begin position="21"/>
        <end position="36"/>
    </location>
</feature>
<feature type="region of interest" description="Disordered" evidence="2">
    <location>
        <begin position="81"/>
        <end position="121"/>
    </location>
</feature>
<feature type="compositionally biased region" description="Basic and acidic residues" evidence="2">
    <location>
        <begin position="85"/>
        <end position="98"/>
    </location>
</feature>
<feature type="compositionally biased region" description="Basic and acidic residues" evidence="2">
    <location>
        <begin position="332"/>
        <end position="349"/>
    </location>
</feature>
<evidence type="ECO:0000256" key="1">
    <source>
        <dbReference type="SAM" id="Coils"/>
    </source>
</evidence>
<keyword evidence="1" id="KW-0175">Coiled coil</keyword>
<name>A0A5J4WI10_9EUKA</name>
<dbReference type="EMBL" id="SNRW01001875">
    <property type="protein sequence ID" value="KAA6394694.1"/>
    <property type="molecule type" value="Genomic_DNA"/>
</dbReference>
<feature type="region of interest" description="Disordered" evidence="2">
    <location>
        <begin position="230"/>
        <end position="273"/>
    </location>
</feature>
<feature type="compositionally biased region" description="Low complexity" evidence="2">
    <location>
        <begin position="634"/>
        <end position="646"/>
    </location>
</feature>
<dbReference type="Proteomes" id="UP000324800">
    <property type="component" value="Unassembled WGS sequence"/>
</dbReference>
<evidence type="ECO:0000256" key="2">
    <source>
        <dbReference type="SAM" id="MobiDB-lite"/>
    </source>
</evidence>
<gene>
    <name evidence="3" type="ORF">EZS28_009779</name>
</gene>
<feature type="region of interest" description="Disordered" evidence="2">
    <location>
        <begin position="328"/>
        <end position="349"/>
    </location>
</feature>
<dbReference type="AlphaFoldDB" id="A0A5J4WI10"/>
<feature type="coiled-coil region" evidence="1">
    <location>
        <begin position="149"/>
        <end position="183"/>
    </location>
</feature>
<feature type="region of interest" description="Disordered" evidence="2">
    <location>
        <begin position="434"/>
        <end position="518"/>
    </location>
</feature>
<feature type="region of interest" description="Disordered" evidence="2">
    <location>
        <begin position="627"/>
        <end position="669"/>
    </location>
</feature>
<evidence type="ECO:0000313" key="3">
    <source>
        <dbReference type="EMBL" id="KAA6394694.1"/>
    </source>
</evidence>
<sequence length="761" mass="88640">MDQNQDQKQNKEELGSQQSYEVEDDNGSDNDGEYDYEYSYGYYDEEGNWIDWDQSENEGINENKGLSERITKSERLNSELFIDNQIDKDQQQEKERQIGNENSLQKSEAKNVKQIFETPRSSQTSIIGRQGLKSSDYIQNIKRRIVIRKRLKEHEIQQIEKEQEREIEKLKEIEEMKKKIEMDRKWKQRPAPSNIFPYNQIQNQDLNDLLALEEEDELKNDLIRREKELTQTVEAEKQQKQREERDKPWRQGMKRDEVQILQQRDKQESKLKERIREKQIEDIRRGGDEKYLETIMKDEIDQQILKEKLNEMKQGDDNCRGSFSGLMTVNQKEAEKEKEEQQKPKKKSNLMEKLLKQQNETLIQPEQSDSPKLTVINTRRYSQVALNSISRSVSKQNIELEKVIEIESQLEEMDNTFQKMQLFKHKSVSAIQSIPSDNSLTRSHKSISRPSSHISKSSSHISYNSSDSSARISHSQSFASPASSPEPFFSSPLSLNQPGQEQQNKIQGTDPQQFPPYKLQRQTRYITTTVPKPFKHASLPTISSIKNIGGGTGESTDNETPGIPELSDAFIIDDKKWRNQLRPLNQHMKPFSMQQIIKTGAEQECSMQFTSTYAYDRTVGVKRGLKSANTRQIQQQQQQPSSPQQKQKQEMINKSPIPESYKQKQKPMRAYKPGMNRPIKGLPMCEPNILLGQGVVKGLPPTIRNRIESSDWANLRQDKDLVHELNRRELQKRLAKQGQELIKSLTYAHNRTAPQIEENDQ</sequence>
<protein>
    <submittedName>
        <fullName evidence="3">Uncharacterized protein</fullName>
    </submittedName>
</protein>
<feature type="region of interest" description="Disordered" evidence="2">
    <location>
        <begin position="1"/>
        <end position="36"/>
    </location>
</feature>
<evidence type="ECO:0000313" key="4">
    <source>
        <dbReference type="Proteomes" id="UP000324800"/>
    </source>
</evidence>
<feature type="compositionally biased region" description="Polar residues" evidence="2">
    <location>
        <begin position="495"/>
        <end position="512"/>
    </location>
</feature>